<feature type="region of interest" description="Disordered" evidence="8">
    <location>
        <begin position="1"/>
        <end position="23"/>
    </location>
</feature>
<evidence type="ECO:0000256" key="4">
    <source>
        <dbReference type="ARBA" id="ARBA00022679"/>
    </source>
</evidence>
<dbReference type="EC" id="2.5.1.-" evidence="9"/>
<comment type="pathway">
    <text evidence="2">Isoprenoid biosynthesis.</text>
</comment>
<accession>A0ABW7VR51</accession>
<dbReference type="EMBL" id="JBIRYL010000001">
    <property type="protein sequence ID" value="MFI2229077.1"/>
    <property type="molecule type" value="Genomic_DNA"/>
</dbReference>
<reference evidence="9 10" key="1">
    <citation type="submission" date="2024-10" db="EMBL/GenBank/DDBJ databases">
        <title>The Natural Products Discovery Center: Release of the First 8490 Sequenced Strains for Exploring Actinobacteria Biosynthetic Diversity.</title>
        <authorList>
            <person name="Kalkreuter E."/>
            <person name="Kautsar S.A."/>
            <person name="Yang D."/>
            <person name="Bader C.D."/>
            <person name="Teijaro C.N."/>
            <person name="Fluegel L."/>
            <person name="Davis C.M."/>
            <person name="Simpson J.R."/>
            <person name="Lauterbach L."/>
            <person name="Steele A.D."/>
            <person name="Gui C."/>
            <person name="Meng S."/>
            <person name="Li G."/>
            <person name="Viehrig K."/>
            <person name="Ye F."/>
            <person name="Su P."/>
            <person name="Kiefer A.F."/>
            <person name="Nichols A."/>
            <person name="Cepeda A.J."/>
            <person name="Yan W."/>
            <person name="Fan B."/>
            <person name="Jiang Y."/>
            <person name="Adhikari A."/>
            <person name="Zheng C.-J."/>
            <person name="Schuster L."/>
            <person name="Cowan T.M."/>
            <person name="Smanski M.J."/>
            <person name="Chevrette M.G."/>
            <person name="De Carvalho L.P.S."/>
            <person name="Shen B."/>
        </authorList>
    </citation>
    <scope>NUCLEOTIDE SEQUENCE [LARGE SCALE GENOMIC DNA]</scope>
    <source>
        <strain evidence="9 10">NPDC019377</strain>
    </source>
</reference>
<feature type="compositionally biased region" description="Polar residues" evidence="8">
    <location>
        <begin position="1"/>
        <end position="12"/>
    </location>
</feature>
<dbReference type="InterPro" id="IPR033749">
    <property type="entry name" value="Polyprenyl_synt_CS"/>
</dbReference>
<dbReference type="SFLD" id="SFLDS00005">
    <property type="entry name" value="Isoprenoid_Synthase_Type_I"/>
    <property type="match status" value="1"/>
</dbReference>
<dbReference type="PANTHER" id="PTHR12001:SF85">
    <property type="entry name" value="SHORT CHAIN ISOPRENYL DIPHOSPHATE SYNTHASE"/>
    <property type="match status" value="1"/>
</dbReference>
<dbReference type="Gene3D" id="1.10.600.10">
    <property type="entry name" value="Farnesyl Diphosphate Synthase"/>
    <property type="match status" value="1"/>
</dbReference>
<dbReference type="Proteomes" id="UP001611494">
    <property type="component" value="Unassembled WGS sequence"/>
</dbReference>
<gene>
    <name evidence="9" type="ORF">ACH49Z_04430</name>
</gene>
<evidence type="ECO:0000256" key="6">
    <source>
        <dbReference type="ARBA" id="ARBA00022842"/>
    </source>
</evidence>
<evidence type="ECO:0000313" key="9">
    <source>
        <dbReference type="EMBL" id="MFI2229077.1"/>
    </source>
</evidence>
<evidence type="ECO:0000256" key="2">
    <source>
        <dbReference type="ARBA" id="ARBA00005128"/>
    </source>
</evidence>
<comment type="caution">
    <text evidence="9">The sequence shown here is derived from an EMBL/GenBank/DDBJ whole genome shotgun (WGS) entry which is preliminary data.</text>
</comment>
<dbReference type="InterPro" id="IPR000092">
    <property type="entry name" value="Polyprenyl_synt"/>
</dbReference>
<comment type="similarity">
    <text evidence="3 7">Belongs to the FPP/GGPP synthase family.</text>
</comment>
<keyword evidence="4 7" id="KW-0808">Transferase</keyword>
<dbReference type="SUPFAM" id="SSF48576">
    <property type="entry name" value="Terpenoid synthases"/>
    <property type="match status" value="1"/>
</dbReference>
<evidence type="ECO:0000256" key="5">
    <source>
        <dbReference type="ARBA" id="ARBA00022723"/>
    </source>
</evidence>
<evidence type="ECO:0000256" key="7">
    <source>
        <dbReference type="RuleBase" id="RU004466"/>
    </source>
</evidence>
<proteinExistence type="inferred from homology"/>
<evidence type="ECO:0000256" key="1">
    <source>
        <dbReference type="ARBA" id="ARBA00001946"/>
    </source>
</evidence>
<dbReference type="PROSITE" id="PS00444">
    <property type="entry name" value="POLYPRENYL_SYNTHASE_2"/>
    <property type="match status" value="1"/>
</dbReference>
<dbReference type="RefSeq" id="WP_397059716.1">
    <property type="nucleotide sequence ID" value="NZ_JBIRYL010000001.1"/>
</dbReference>
<dbReference type="CDD" id="cd00685">
    <property type="entry name" value="Trans_IPPS_HT"/>
    <property type="match status" value="1"/>
</dbReference>
<evidence type="ECO:0000256" key="8">
    <source>
        <dbReference type="SAM" id="MobiDB-lite"/>
    </source>
</evidence>
<dbReference type="InterPro" id="IPR008949">
    <property type="entry name" value="Isoprenoid_synthase_dom_sf"/>
</dbReference>
<evidence type="ECO:0000313" key="10">
    <source>
        <dbReference type="Proteomes" id="UP001611494"/>
    </source>
</evidence>
<keyword evidence="10" id="KW-1185">Reference proteome</keyword>
<sequence length="372" mass="40338">MDTKTVGSTRAQPTPVDGAAAVPEQASADWQEKVCVRVSAELAEFLRNRPVASAAGATVQHVLWQYVGGGKCVRSAFMYAGWLCGADEDDTALRASAALELLHAFALLQDDVMDEATLRRGEPAAHRRLADRHQRIGLPGCPRRFGESAATLLGDMCLVWAEQMLRESGMDETALARVRPHYDHMRIELALGQLADLTNDIRGTPDLDRVLAIARAKSGNYTVKWPLVLGAVMADCDPRVTAALTDYGRAIGEAFQLRDDVLGVYGLPEVTGKPGDDIARHKASTLIVAALEMAGSRLYRELCVLLREPTLGMPEIARIRALITATGAPARIEAMIDNRVTEARHALAAAPLPDDRRMLLDGLATRCTARRS</sequence>
<name>A0ABW7VR51_9NOCA</name>
<protein>
    <submittedName>
        <fullName evidence="9">Polyprenyl synthetase family protein</fullName>
        <ecNumber evidence="9">2.5.1.-</ecNumber>
    </submittedName>
</protein>
<dbReference type="GO" id="GO:0016740">
    <property type="term" value="F:transferase activity"/>
    <property type="evidence" value="ECO:0007669"/>
    <property type="project" value="UniProtKB-KW"/>
</dbReference>
<dbReference type="PANTHER" id="PTHR12001">
    <property type="entry name" value="GERANYLGERANYL PYROPHOSPHATE SYNTHASE"/>
    <property type="match status" value="1"/>
</dbReference>
<comment type="cofactor">
    <cofactor evidence="1">
        <name>Mg(2+)</name>
        <dbReference type="ChEBI" id="CHEBI:18420"/>
    </cofactor>
</comment>
<evidence type="ECO:0000256" key="3">
    <source>
        <dbReference type="ARBA" id="ARBA00006706"/>
    </source>
</evidence>
<organism evidence="9 10">
    <name type="scientific">Nocardia testacea</name>
    <dbReference type="NCBI Taxonomy" id="248551"/>
    <lineage>
        <taxon>Bacteria</taxon>
        <taxon>Bacillati</taxon>
        <taxon>Actinomycetota</taxon>
        <taxon>Actinomycetes</taxon>
        <taxon>Mycobacteriales</taxon>
        <taxon>Nocardiaceae</taxon>
        <taxon>Nocardia</taxon>
    </lineage>
</organism>
<dbReference type="PROSITE" id="PS00723">
    <property type="entry name" value="POLYPRENYL_SYNTHASE_1"/>
    <property type="match status" value="1"/>
</dbReference>
<keyword evidence="5" id="KW-0479">Metal-binding</keyword>
<dbReference type="Pfam" id="PF00348">
    <property type="entry name" value="polyprenyl_synt"/>
    <property type="match status" value="1"/>
</dbReference>
<keyword evidence="6" id="KW-0460">Magnesium</keyword>